<evidence type="ECO:0000313" key="1">
    <source>
        <dbReference type="EMBL" id="KRY98441.1"/>
    </source>
</evidence>
<sequence>MPKPAISSNISKSHRWREIKNLHTSKWRSVACTIEDTPNMSGLIGHEL</sequence>
<dbReference type="AlphaFoldDB" id="A0A0V1GJT0"/>
<proteinExistence type="predicted"/>
<organism evidence="1 2">
    <name type="scientific">Trichinella zimbabwensis</name>
    <dbReference type="NCBI Taxonomy" id="268475"/>
    <lineage>
        <taxon>Eukaryota</taxon>
        <taxon>Metazoa</taxon>
        <taxon>Ecdysozoa</taxon>
        <taxon>Nematoda</taxon>
        <taxon>Enoplea</taxon>
        <taxon>Dorylaimia</taxon>
        <taxon>Trichinellida</taxon>
        <taxon>Trichinellidae</taxon>
        <taxon>Trichinella</taxon>
    </lineage>
</organism>
<dbReference type="EMBL" id="JYDP01001369">
    <property type="protein sequence ID" value="KRY98441.1"/>
    <property type="molecule type" value="Genomic_DNA"/>
</dbReference>
<gene>
    <name evidence="1" type="ORF">T11_18173</name>
</gene>
<comment type="caution">
    <text evidence="1">The sequence shown here is derived from an EMBL/GenBank/DDBJ whole genome shotgun (WGS) entry which is preliminary data.</text>
</comment>
<name>A0A0V1GJT0_9BILA</name>
<evidence type="ECO:0000313" key="2">
    <source>
        <dbReference type="Proteomes" id="UP000055024"/>
    </source>
</evidence>
<protein>
    <submittedName>
        <fullName evidence="1">Uncharacterized protein</fullName>
    </submittedName>
</protein>
<reference evidence="1 2" key="1">
    <citation type="submission" date="2015-01" db="EMBL/GenBank/DDBJ databases">
        <title>Evolution of Trichinella species and genotypes.</title>
        <authorList>
            <person name="Korhonen P.K."/>
            <person name="Edoardo P."/>
            <person name="Giuseppe L.R."/>
            <person name="Gasser R.B."/>
        </authorList>
    </citation>
    <scope>NUCLEOTIDE SEQUENCE [LARGE SCALE GENOMIC DNA]</scope>
    <source>
        <strain evidence="1">ISS1029</strain>
    </source>
</reference>
<dbReference type="Proteomes" id="UP000055024">
    <property type="component" value="Unassembled WGS sequence"/>
</dbReference>
<accession>A0A0V1GJT0</accession>
<keyword evidence="2" id="KW-1185">Reference proteome</keyword>